<accession>A0AA87ZLE7</accession>
<comment type="caution">
    <text evidence="4">The sequence shown here is derived from an EMBL/GenBank/DDBJ whole genome shotgun (WGS) entry which is preliminary data.</text>
</comment>
<evidence type="ECO:0000256" key="2">
    <source>
        <dbReference type="PIRNR" id="PIRNR028983"/>
    </source>
</evidence>
<dbReference type="PIRSF" id="PIRSF028983">
    <property type="entry name" value="BCP1"/>
    <property type="match status" value="1"/>
</dbReference>
<dbReference type="InterPro" id="IPR025602">
    <property type="entry name" value="BCP1_family"/>
</dbReference>
<dbReference type="PANTHER" id="PTHR13261:SF0">
    <property type="entry name" value="BRCA2 AND CDKN1A-INTERACTING PROTEIN"/>
    <property type="match status" value="1"/>
</dbReference>
<comment type="similarity">
    <text evidence="1 2">Belongs to the BCP1 family.</text>
</comment>
<dbReference type="PANTHER" id="PTHR13261">
    <property type="entry name" value="BRCA2 AND CDKN1A INTERACTING PROTEIN"/>
    <property type="match status" value="1"/>
</dbReference>
<dbReference type="Pfam" id="PF13862">
    <property type="entry name" value="BCCIP"/>
    <property type="match status" value="1"/>
</dbReference>
<evidence type="ECO:0000313" key="5">
    <source>
        <dbReference type="Proteomes" id="UP001187192"/>
    </source>
</evidence>
<dbReference type="Gramene" id="FCD_00005306-RA">
    <property type="protein sequence ID" value="FCD_00005306-RA:cds"/>
    <property type="gene ID" value="FCD_00005306"/>
</dbReference>
<gene>
    <name evidence="4" type="ORF">TIFTF001_008454</name>
</gene>
<dbReference type="Proteomes" id="UP001187192">
    <property type="component" value="Unassembled WGS sequence"/>
</dbReference>
<proteinExistence type="inferred from homology"/>
<evidence type="ECO:0000313" key="4">
    <source>
        <dbReference type="EMBL" id="GMN39224.1"/>
    </source>
</evidence>
<dbReference type="AlphaFoldDB" id="A0AA87ZLE7"/>
<keyword evidence="5" id="KW-1185">Reference proteome</keyword>
<feature type="compositionally biased region" description="Acidic residues" evidence="3">
    <location>
        <begin position="63"/>
        <end position="74"/>
    </location>
</feature>
<evidence type="ECO:0000256" key="1">
    <source>
        <dbReference type="ARBA" id="ARBA00006781"/>
    </source>
</evidence>
<dbReference type="EMBL" id="BTGU01000009">
    <property type="protein sequence ID" value="GMN39224.1"/>
    <property type="molecule type" value="Genomic_DNA"/>
</dbReference>
<dbReference type="GO" id="GO:0005634">
    <property type="term" value="C:nucleus"/>
    <property type="evidence" value="ECO:0007669"/>
    <property type="project" value="TreeGrafter"/>
</dbReference>
<protein>
    <recommendedName>
        <fullName evidence="2">Protein BCCIP homolog</fullName>
    </recommendedName>
</protein>
<sequence>MPRKPLQHRRSVKHYPLTFSSFSRSVAQIGCNSMVNRQKHRSFIHKDDAPSSSAGKEPIDNNVESENDEIETSDEEEFDGVIQADFEFFDPKPDDFHGVKTLLRTYLDVKEWDLSGFADLILGQPTVGTVVKIADDEDNGIFSVVTALNLCRYKDHKCLAEIKEFLLRVCQEKDVRDNLTLLLGEEARNVGLLVSQRVSNLPPQLLPPLYDALFDEVSWATEDEPTEELRKSFCFKYYLIITKFYELKSTNQKQRKSSNTLGDEETIYVKPEEEIFHKLSSRSISFPLQIQPIPPHELRNYRQMGLVMVVEAEKISKFREELKSLINES</sequence>
<feature type="region of interest" description="Disordered" evidence="3">
    <location>
        <begin position="42"/>
        <end position="74"/>
    </location>
</feature>
<organism evidence="4 5">
    <name type="scientific">Ficus carica</name>
    <name type="common">Common fig</name>
    <dbReference type="NCBI Taxonomy" id="3494"/>
    <lineage>
        <taxon>Eukaryota</taxon>
        <taxon>Viridiplantae</taxon>
        <taxon>Streptophyta</taxon>
        <taxon>Embryophyta</taxon>
        <taxon>Tracheophyta</taxon>
        <taxon>Spermatophyta</taxon>
        <taxon>Magnoliopsida</taxon>
        <taxon>eudicotyledons</taxon>
        <taxon>Gunneridae</taxon>
        <taxon>Pentapetalae</taxon>
        <taxon>rosids</taxon>
        <taxon>fabids</taxon>
        <taxon>Rosales</taxon>
        <taxon>Moraceae</taxon>
        <taxon>Ficeae</taxon>
        <taxon>Ficus</taxon>
    </lineage>
</organism>
<reference evidence="4" key="1">
    <citation type="submission" date="2023-07" db="EMBL/GenBank/DDBJ databases">
        <title>draft genome sequence of fig (Ficus carica).</title>
        <authorList>
            <person name="Takahashi T."/>
            <person name="Nishimura K."/>
        </authorList>
    </citation>
    <scope>NUCLEOTIDE SEQUENCE</scope>
</reference>
<name>A0AA87ZLE7_FICCA</name>
<evidence type="ECO:0000256" key="3">
    <source>
        <dbReference type="SAM" id="MobiDB-lite"/>
    </source>
</evidence>